<gene>
    <name evidence="3" type="ORF">GHK24_03445</name>
</gene>
<evidence type="ECO:0000256" key="2">
    <source>
        <dbReference type="SAM" id="Phobius"/>
    </source>
</evidence>
<feature type="region of interest" description="Disordered" evidence="1">
    <location>
        <begin position="1"/>
        <end position="22"/>
    </location>
</feature>
<keyword evidence="2" id="KW-0812">Transmembrane</keyword>
<dbReference type="AlphaFoldDB" id="A0A6L5JTV1"/>
<organism evidence="3 4">
    <name type="scientific">Rhodocyclus tenuis</name>
    <name type="common">Rhodospirillum tenue</name>
    <dbReference type="NCBI Taxonomy" id="1066"/>
    <lineage>
        <taxon>Bacteria</taxon>
        <taxon>Pseudomonadati</taxon>
        <taxon>Pseudomonadota</taxon>
        <taxon>Betaproteobacteria</taxon>
        <taxon>Rhodocyclales</taxon>
        <taxon>Rhodocyclaceae</taxon>
        <taxon>Rhodocyclus</taxon>
    </lineage>
</organism>
<feature type="transmembrane region" description="Helical" evidence="2">
    <location>
        <begin position="49"/>
        <end position="66"/>
    </location>
</feature>
<comment type="caution">
    <text evidence="3">The sequence shown here is derived from an EMBL/GenBank/DDBJ whole genome shotgun (WGS) entry which is preliminary data.</text>
</comment>
<accession>A0A6L5JTV1</accession>
<evidence type="ECO:0000313" key="3">
    <source>
        <dbReference type="EMBL" id="MQY50835.1"/>
    </source>
</evidence>
<keyword evidence="2" id="KW-1133">Transmembrane helix</keyword>
<evidence type="ECO:0000313" key="4">
    <source>
        <dbReference type="Proteomes" id="UP000480275"/>
    </source>
</evidence>
<keyword evidence="2" id="KW-0472">Membrane</keyword>
<dbReference type="Proteomes" id="UP000480275">
    <property type="component" value="Unassembled WGS sequence"/>
</dbReference>
<proteinExistence type="predicted"/>
<evidence type="ECO:0000256" key="1">
    <source>
        <dbReference type="SAM" id="MobiDB-lite"/>
    </source>
</evidence>
<protein>
    <submittedName>
        <fullName evidence="3">Uncharacterized protein</fullName>
    </submittedName>
</protein>
<dbReference type="EMBL" id="WIXJ01000002">
    <property type="protein sequence ID" value="MQY50835.1"/>
    <property type="molecule type" value="Genomic_DNA"/>
</dbReference>
<name>A0A6L5JTV1_RHOTE</name>
<reference evidence="3 4" key="1">
    <citation type="submission" date="2019-10" db="EMBL/GenBank/DDBJ databases">
        <title>Whole-genome sequence of the purple nonsulfur photosynthetic bacterium Rhodocyclus tenuis.</title>
        <authorList>
            <person name="Kyndt J.A."/>
            <person name="Meyer T.E."/>
        </authorList>
    </citation>
    <scope>NUCLEOTIDE SEQUENCE [LARGE SCALE GENOMIC DNA]</scope>
    <source>
        <strain evidence="3 4">DSM 110</strain>
    </source>
</reference>
<sequence>MAGSQVLGGILSPKSAPSSARADQTSITSLDFSGWNVATHGSTANSAKSINWLYIGLAALAAYAVWKKSRK</sequence>